<organism evidence="2">
    <name type="scientific">viral metagenome</name>
    <dbReference type="NCBI Taxonomy" id="1070528"/>
    <lineage>
        <taxon>unclassified sequences</taxon>
        <taxon>metagenomes</taxon>
        <taxon>organismal metagenomes</taxon>
    </lineage>
</organism>
<feature type="region of interest" description="Disordered" evidence="1">
    <location>
        <begin position="24"/>
        <end position="46"/>
    </location>
</feature>
<accession>A0A6C0C3T7</accession>
<dbReference type="AlphaFoldDB" id="A0A6C0C3T7"/>
<dbReference type="EMBL" id="MN739322">
    <property type="protein sequence ID" value="QHS98761.1"/>
    <property type="molecule type" value="Genomic_DNA"/>
</dbReference>
<feature type="compositionally biased region" description="Basic and acidic residues" evidence="1">
    <location>
        <begin position="24"/>
        <end position="40"/>
    </location>
</feature>
<sequence length="46" mass="5709">MLETFCIFVENEKNTKYLKKRTKNSDKLKKNIQDKSENFKKRTNYY</sequence>
<reference evidence="2" key="1">
    <citation type="journal article" date="2020" name="Nature">
        <title>Giant virus diversity and host interactions through global metagenomics.</title>
        <authorList>
            <person name="Schulz F."/>
            <person name="Roux S."/>
            <person name="Paez-Espino D."/>
            <person name="Jungbluth S."/>
            <person name="Walsh D.A."/>
            <person name="Denef V.J."/>
            <person name="McMahon K.D."/>
            <person name="Konstantinidis K.T."/>
            <person name="Eloe-Fadrosh E.A."/>
            <person name="Kyrpides N.C."/>
            <person name="Woyke T."/>
        </authorList>
    </citation>
    <scope>NUCLEOTIDE SEQUENCE</scope>
    <source>
        <strain evidence="2">GVMAG-M-3300020185-18</strain>
    </source>
</reference>
<evidence type="ECO:0000256" key="1">
    <source>
        <dbReference type="SAM" id="MobiDB-lite"/>
    </source>
</evidence>
<evidence type="ECO:0000313" key="2">
    <source>
        <dbReference type="EMBL" id="QHS98761.1"/>
    </source>
</evidence>
<name>A0A6C0C3T7_9ZZZZ</name>
<protein>
    <submittedName>
        <fullName evidence="2">Uncharacterized protein</fullName>
    </submittedName>
</protein>
<proteinExistence type="predicted"/>